<sequence>MIHASFRPRPARSWLILGAALAVSLTGCSRDTTTYPSLAVRPAEKQGFAEPEVPPVVLKPDPALDTTIAALGDRLDAIEGEFAKAYDQARASAGKAHGQSVGSEAWLTAQTELATLDEIRARTSAILAEIDDRAIARAAELQPDYPALVALRARAAQLVERQGGQIATLSASLPSA</sequence>
<proteinExistence type="predicted"/>
<accession>A0A0C9NEF9</accession>
<dbReference type="Proteomes" id="UP000032025">
    <property type="component" value="Unassembled WGS sequence"/>
</dbReference>
<dbReference type="PROSITE" id="PS51257">
    <property type="entry name" value="PROKAR_LIPOPROTEIN"/>
    <property type="match status" value="1"/>
</dbReference>
<dbReference type="RefSeq" id="WP_007403208.1">
    <property type="nucleotide sequence ID" value="NZ_BBJS01000014.1"/>
</dbReference>
<organism evidence="1 2">
    <name type="scientific">Sphingomonas paucimobilis NBRC 13935</name>
    <dbReference type="NCBI Taxonomy" id="1219050"/>
    <lineage>
        <taxon>Bacteria</taxon>
        <taxon>Pseudomonadati</taxon>
        <taxon>Pseudomonadota</taxon>
        <taxon>Alphaproteobacteria</taxon>
        <taxon>Sphingomonadales</taxon>
        <taxon>Sphingomonadaceae</taxon>
        <taxon>Sphingomonas</taxon>
    </lineage>
</organism>
<protein>
    <submittedName>
        <fullName evidence="1">DNA, contig: SP614</fullName>
    </submittedName>
</protein>
<keyword evidence="2" id="KW-1185">Reference proteome</keyword>
<evidence type="ECO:0000313" key="2">
    <source>
        <dbReference type="Proteomes" id="UP000032025"/>
    </source>
</evidence>
<dbReference type="EMBL" id="BBJS01000014">
    <property type="protein sequence ID" value="GAN13123.1"/>
    <property type="molecule type" value="Genomic_DNA"/>
</dbReference>
<comment type="caution">
    <text evidence="1">The sequence shown here is derived from an EMBL/GenBank/DDBJ whole genome shotgun (WGS) entry which is preliminary data.</text>
</comment>
<dbReference type="GeneID" id="78529119"/>
<gene>
    <name evidence="1" type="ORF">SP6_14_02800</name>
</gene>
<reference evidence="1 2" key="1">
    <citation type="submission" date="2014-08" db="EMBL/GenBank/DDBJ databases">
        <title>Whole genome shotgun sequence of Sphingomonas paucimobilis NBRC 13935.</title>
        <authorList>
            <person name="Hosoyama A."/>
            <person name="Hashimoto M."/>
            <person name="Hosoyama Y."/>
            <person name="Noguchi M."/>
            <person name="Uohara A."/>
            <person name="Ohji S."/>
            <person name="Katano-Makiyama Y."/>
            <person name="Ichikawa N."/>
            <person name="Kimura A."/>
            <person name="Yamazoe A."/>
            <person name="Fujita N."/>
        </authorList>
    </citation>
    <scope>NUCLEOTIDE SEQUENCE [LARGE SCALE GENOMIC DNA]</scope>
    <source>
        <strain evidence="1 2">NBRC 13935</strain>
    </source>
</reference>
<evidence type="ECO:0000313" key="1">
    <source>
        <dbReference type="EMBL" id="GAN13123.1"/>
    </source>
</evidence>
<name>A0A0C9NEF9_SPHPI</name>
<dbReference type="AlphaFoldDB" id="A0A0C9NEF9"/>